<evidence type="ECO:0000259" key="8">
    <source>
        <dbReference type="PROSITE" id="PS50110"/>
    </source>
</evidence>
<dbReference type="CDD" id="cd00383">
    <property type="entry name" value="trans_reg_C"/>
    <property type="match status" value="1"/>
</dbReference>
<keyword evidence="2" id="KW-0902">Two-component regulatory system</keyword>
<protein>
    <submittedName>
        <fullName evidence="10">DNA-binding response OmpR family regulator</fullName>
    </submittedName>
</protein>
<evidence type="ECO:0000259" key="9">
    <source>
        <dbReference type="PROSITE" id="PS51755"/>
    </source>
</evidence>
<dbReference type="Gene3D" id="6.10.250.690">
    <property type="match status" value="1"/>
</dbReference>
<dbReference type="PANTHER" id="PTHR48111:SF22">
    <property type="entry name" value="REGULATOR OF RPOS"/>
    <property type="match status" value="1"/>
</dbReference>
<dbReference type="SMART" id="SM00448">
    <property type="entry name" value="REC"/>
    <property type="match status" value="1"/>
</dbReference>
<reference evidence="10 11" key="1">
    <citation type="submission" date="2023-07" db="EMBL/GenBank/DDBJ databases">
        <title>Genomic Encyclopedia of Type Strains, Phase IV (KMG-IV): sequencing the most valuable type-strain genomes for metagenomic binning, comparative biology and taxonomic classification.</title>
        <authorList>
            <person name="Goeker M."/>
        </authorList>
    </citation>
    <scope>NUCLEOTIDE SEQUENCE [LARGE SCALE GENOMIC DNA]</scope>
    <source>
        <strain evidence="10 11">DSM 16784</strain>
    </source>
</reference>
<keyword evidence="3" id="KW-0805">Transcription regulation</keyword>
<dbReference type="EMBL" id="JAUSUR010000006">
    <property type="protein sequence ID" value="MDQ0362361.1"/>
    <property type="molecule type" value="Genomic_DNA"/>
</dbReference>
<dbReference type="PANTHER" id="PTHR48111">
    <property type="entry name" value="REGULATOR OF RPOS"/>
    <property type="match status" value="1"/>
</dbReference>
<dbReference type="Pfam" id="PF00072">
    <property type="entry name" value="Response_reg"/>
    <property type="match status" value="1"/>
</dbReference>
<evidence type="ECO:0000256" key="4">
    <source>
        <dbReference type="ARBA" id="ARBA00023125"/>
    </source>
</evidence>
<organism evidence="10 11">
    <name type="scientific">Breznakia pachnodae</name>
    <dbReference type="NCBI Taxonomy" id="265178"/>
    <lineage>
        <taxon>Bacteria</taxon>
        <taxon>Bacillati</taxon>
        <taxon>Bacillota</taxon>
        <taxon>Erysipelotrichia</taxon>
        <taxon>Erysipelotrichales</taxon>
        <taxon>Erysipelotrichaceae</taxon>
        <taxon>Breznakia</taxon>
    </lineage>
</organism>
<dbReference type="RefSeq" id="WP_307409912.1">
    <property type="nucleotide sequence ID" value="NZ_JAUSUR010000006.1"/>
</dbReference>
<gene>
    <name evidence="10" type="ORF">J2S15_003115</name>
</gene>
<dbReference type="Pfam" id="PF00486">
    <property type="entry name" value="Trans_reg_C"/>
    <property type="match status" value="1"/>
</dbReference>
<dbReference type="SUPFAM" id="SSF52172">
    <property type="entry name" value="CheY-like"/>
    <property type="match status" value="1"/>
</dbReference>
<evidence type="ECO:0000256" key="3">
    <source>
        <dbReference type="ARBA" id="ARBA00023015"/>
    </source>
</evidence>
<dbReference type="SMART" id="SM00862">
    <property type="entry name" value="Trans_reg_C"/>
    <property type="match status" value="1"/>
</dbReference>
<keyword evidence="4 7" id="KW-0238">DNA-binding</keyword>
<dbReference type="Gene3D" id="3.40.50.2300">
    <property type="match status" value="1"/>
</dbReference>
<dbReference type="GO" id="GO:0003677">
    <property type="term" value="F:DNA binding"/>
    <property type="evidence" value="ECO:0007669"/>
    <property type="project" value="UniProtKB-KW"/>
</dbReference>
<feature type="domain" description="Response regulatory" evidence="8">
    <location>
        <begin position="2"/>
        <end position="116"/>
    </location>
</feature>
<evidence type="ECO:0000256" key="2">
    <source>
        <dbReference type="ARBA" id="ARBA00023012"/>
    </source>
</evidence>
<feature type="modified residue" description="4-aspartylphosphate" evidence="6">
    <location>
        <position position="51"/>
    </location>
</feature>
<dbReference type="InterPro" id="IPR001867">
    <property type="entry name" value="OmpR/PhoB-type_DNA-bd"/>
</dbReference>
<evidence type="ECO:0000256" key="5">
    <source>
        <dbReference type="ARBA" id="ARBA00023163"/>
    </source>
</evidence>
<keyword evidence="11" id="KW-1185">Reference proteome</keyword>
<sequence length="223" mass="25848">MRLLIIEDNIQLLNNMKKSFERENFQVDIAATGLEGEEKAIINGYDAILLDLNLPDKDGLEILKYLRSENINTPVLIITARYEVENRMKGLNLGADDYVVKPFELGELHARVHAIVRRYYGRTNPVISVGNLQVSSIERTARYKGQKLNLLPKEFDILEYLAMRYPEIVSSEQLMEHVYDEHLDPFSSVLRVHIARLRKQIIKETGENLFETIRGRGYRLCEK</sequence>
<proteinExistence type="predicted"/>
<evidence type="ECO:0000313" key="10">
    <source>
        <dbReference type="EMBL" id="MDQ0362361.1"/>
    </source>
</evidence>
<evidence type="ECO:0000256" key="6">
    <source>
        <dbReference type="PROSITE-ProRule" id="PRU00169"/>
    </source>
</evidence>
<dbReference type="InterPro" id="IPR036388">
    <property type="entry name" value="WH-like_DNA-bd_sf"/>
</dbReference>
<evidence type="ECO:0000256" key="7">
    <source>
        <dbReference type="PROSITE-ProRule" id="PRU01091"/>
    </source>
</evidence>
<feature type="domain" description="OmpR/PhoB-type" evidence="9">
    <location>
        <begin position="124"/>
        <end position="222"/>
    </location>
</feature>
<evidence type="ECO:0000313" key="11">
    <source>
        <dbReference type="Proteomes" id="UP001230220"/>
    </source>
</evidence>
<dbReference type="Proteomes" id="UP001230220">
    <property type="component" value="Unassembled WGS sequence"/>
</dbReference>
<keyword evidence="1 6" id="KW-0597">Phosphoprotein</keyword>
<dbReference type="InterPro" id="IPR011006">
    <property type="entry name" value="CheY-like_superfamily"/>
</dbReference>
<dbReference type="CDD" id="cd17624">
    <property type="entry name" value="REC_OmpR_PmrA-like"/>
    <property type="match status" value="1"/>
</dbReference>
<dbReference type="PROSITE" id="PS51755">
    <property type="entry name" value="OMPR_PHOB"/>
    <property type="match status" value="1"/>
</dbReference>
<comment type="caution">
    <text evidence="10">The sequence shown here is derived from an EMBL/GenBank/DDBJ whole genome shotgun (WGS) entry which is preliminary data.</text>
</comment>
<dbReference type="InterPro" id="IPR039420">
    <property type="entry name" value="WalR-like"/>
</dbReference>
<dbReference type="Gene3D" id="1.10.10.10">
    <property type="entry name" value="Winged helix-like DNA-binding domain superfamily/Winged helix DNA-binding domain"/>
    <property type="match status" value="1"/>
</dbReference>
<accession>A0ABU0E6L6</accession>
<dbReference type="InterPro" id="IPR001789">
    <property type="entry name" value="Sig_transdc_resp-reg_receiver"/>
</dbReference>
<keyword evidence="5" id="KW-0804">Transcription</keyword>
<dbReference type="PROSITE" id="PS50110">
    <property type="entry name" value="RESPONSE_REGULATORY"/>
    <property type="match status" value="1"/>
</dbReference>
<feature type="DNA-binding region" description="OmpR/PhoB-type" evidence="7">
    <location>
        <begin position="124"/>
        <end position="222"/>
    </location>
</feature>
<name>A0ABU0E6L6_9FIRM</name>
<evidence type="ECO:0000256" key="1">
    <source>
        <dbReference type="ARBA" id="ARBA00022553"/>
    </source>
</evidence>